<dbReference type="PANTHER" id="PTHR34405">
    <property type="entry name" value="CRISPR-ASSOCIATED ENDORIBONUCLEASE CAS2"/>
    <property type="match status" value="1"/>
</dbReference>
<dbReference type="InterPro" id="IPR021127">
    <property type="entry name" value="CRISPR_associated_Cas2"/>
</dbReference>
<comment type="caution">
    <text evidence="10">The sequence shown here is derived from an EMBL/GenBank/DDBJ whole genome shotgun (WGS) entry which is preliminary data.</text>
</comment>
<gene>
    <name evidence="9 10" type="primary">cas2</name>
    <name evidence="10" type="ORF">CPG37_06720</name>
</gene>
<evidence type="ECO:0000256" key="6">
    <source>
        <dbReference type="ARBA" id="ARBA00022801"/>
    </source>
</evidence>
<keyword evidence="4 9" id="KW-0479">Metal-binding</keyword>
<keyword evidence="3 9" id="KW-0540">Nuclease</keyword>
<proteinExistence type="inferred from homology"/>
<dbReference type="SUPFAM" id="SSF143430">
    <property type="entry name" value="TTP0101/SSO1404-like"/>
    <property type="match status" value="1"/>
</dbReference>
<comment type="subunit">
    <text evidence="9">Homodimer, forms a heterotetramer with a Cas1 homodimer.</text>
</comment>
<keyword evidence="8 9" id="KW-0051">Antiviral defense</keyword>
<evidence type="ECO:0000256" key="8">
    <source>
        <dbReference type="ARBA" id="ARBA00023118"/>
    </source>
</evidence>
<organism evidence="10 11">
    <name type="scientific">Malaciobacter canalis</name>
    <dbReference type="NCBI Taxonomy" id="1912871"/>
    <lineage>
        <taxon>Bacteria</taxon>
        <taxon>Pseudomonadati</taxon>
        <taxon>Campylobacterota</taxon>
        <taxon>Epsilonproteobacteria</taxon>
        <taxon>Campylobacterales</taxon>
        <taxon>Arcobacteraceae</taxon>
        <taxon>Malaciobacter</taxon>
    </lineage>
</organism>
<evidence type="ECO:0000256" key="5">
    <source>
        <dbReference type="ARBA" id="ARBA00022759"/>
    </source>
</evidence>
<sequence>MATKKQNYNYNYIFLFYDIADEFSEVGKYRVSRVFKICKQYLKHHQKSIFRGNITPSDQIMLENKLRKIIDKDLDFISIIKVQNSGSFAELTIGNDKKESESIFI</sequence>
<dbReference type="Gene3D" id="3.30.70.240">
    <property type="match status" value="1"/>
</dbReference>
<accession>A0ABX4LUL7</accession>
<keyword evidence="5 9" id="KW-0255">Endonuclease</keyword>
<dbReference type="EC" id="3.1.-.-" evidence="9"/>
<comment type="cofactor">
    <cofactor evidence="1 9">
        <name>Mg(2+)</name>
        <dbReference type="ChEBI" id="CHEBI:18420"/>
    </cofactor>
</comment>
<keyword evidence="6 9" id="KW-0378">Hydrolase</keyword>
<evidence type="ECO:0000256" key="4">
    <source>
        <dbReference type="ARBA" id="ARBA00022723"/>
    </source>
</evidence>
<keyword evidence="11" id="KW-1185">Reference proteome</keyword>
<dbReference type="RefSeq" id="WP_099334323.1">
    <property type="nucleotide sequence ID" value="NZ_CP042812.1"/>
</dbReference>
<comment type="similarity">
    <text evidence="2 9">Belongs to the CRISPR-associated endoribonuclease Cas2 protein family.</text>
</comment>
<dbReference type="PANTHER" id="PTHR34405:SF1">
    <property type="entry name" value="CRISPR-ASSOCIATED ENDORIBONUCLEASE CAS2"/>
    <property type="match status" value="1"/>
</dbReference>
<evidence type="ECO:0000256" key="9">
    <source>
        <dbReference type="HAMAP-Rule" id="MF_01471"/>
    </source>
</evidence>
<name>A0ABX4LUL7_9BACT</name>
<evidence type="ECO:0000256" key="2">
    <source>
        <dbReference type="ARBA" id="ARBA00009959"/>
    </source>
</evidence>
<dbReference type="NCBIfam" id="TIGR01573">
    <property type="entry name" value="cas2"/>
    <property type="match status" value="1"/>
</dbReference>
<reference evidence="10 11" key="1">
    <citation type="submission" date="2017-09" db="EMBL/GenBank/DDBJ databases">
        <authorList>
            <person name="Perez-Cataluna A."/>
            <person name="Figueras M.J."/>
            <person name="Salas-Masso N."/>
        </authorList>
    </citation>
    <scope>NUCLEOTIDE SEQUENCE [LARGE SCALE GENOMIC DNA]</scope>
    <source>
        <strain evidence="10 11">F138-33</strain>
    </source>
</reference>
<evidence type="ECO:0000256" key="1">
    <source>
        <dbReference type="ARBA" id="ARBA00001946"/>
    </source>
</evidence>
<evidence type="ECO:0000313" key="10">
    <source>
        <dbReference type="EMBL" id="PHO10028.1"/>
    </source>
</evidence>
<dbReference type="GO" id="GO:0004519">
    <property type="term" value="F:endonuclease activity"/>
    <property type="evidence" value="ECO:0007669"/>
    <property type="project" value="UniProtKB-KW"/>
</dbReference>
<evidence type="ECO:0000256" key="3">
    <source>
        <dbReference type="ARBA" id="ARBA00022722"/>
    </source>
</evidence>
<evidence type="ECO:0000256" key="7">
    <source>
        <dbReference type="ARBA" id="ARBA00022842"/>
    </source>
</evidence>
<dbReference type="InterPro" id="IPR019199">
    <property type="entry name" value="Virulence_VapD/CRISPR_Cas2"/>
</dbReference>
<feature type="binding site" evidence="9">
    <location>
        <position position="18"/>
    </location>
    <ligand>
        <name>Mg(2+)</name>
        <dbReference type="ChEBI" id="CHEBI:18420"/>
        <note>catalytic</note>
    </ligand>
</feature>
<dbReference type="HAMAP" id="MF_01471">
    <property type="entry name" value="Cas2"/>
    <property type="match status" value="1"/>
</dbReference>
<evidence type="ECO:0000313" key="11">
    <source>
        <dbReference type="Proteomes" id="UP000221384"/>
    </source>
</evidence>
<keyword evidence="7 9" id="KW-0460">Magnesium</keyword>
<dbReference type="Pfam" id="PF09827">
    <property type="entry name" value="CRISPR_Cas2"/>
    <property type="match status" value="1"/>
</dbReference>
<dbReference type="CDD" id="cd09725">
    <property type="entry name" value="Cas2_I_II_III"/>
    <property type="match status" value="1"/>
</dbReference>
<dbReference type="Proteomes" id="UP000221384">
    <property type="component" value="Unassembled WGS sequence"/>
</dbReference>
<protein>
    <recommendedName>
        <fullName evidence="9">CRISPR-associated endoribonuclease Cas2</fullName>
        <ecNumber evidence="9">3.1.-.-</ecNumber>
    </recommendedName>
</protein>
<dbReference type="EMBL" id="NWVW01000006">
    <property type="protein sequence ID" value="PHO10028.1"/>
    <property type="molecule type" value="Genomic_DNA"/>
</dbReference>
<comment type="function">
    <text evidence="9">CRISPR (clustered regularly interspaced short palindromic repeat), is an adaptive immune system that provides protection against mobile genetic elements (viruses, transposable elements and conjugative plasmids). CRISPR clusters contain sequences complementary to antecedent mobile elements and target invading nucleic acids. CRISPR clusters are transcribed and processed into CRISPR RNA (crRNA). Functions as a ssRNA-specific endoribonuclease. Involved in the integration of spacer DNA into the CRISPR cassette.</text>
</comment>